<evidence type="ECO:0000313" key="3">
    <source>
        <dbReference type="Proteomes" id="UP000030645"/>
    </source>
</evidence>
<reference evidence="3" key="1">
    <citation type="submission" date="2013-01" db="EMBL/GenBank/DDBJ databases">
        <title>Draft Genome Sequence of a Mulberry Tree, Morus notabilis C.K. Schneid.</title>
        <authorList>
            <person name="He N."/>
            <person name="Zhao S."/>
        </authorList>
    </citation>
    <scope>NUCLEOTIDE SEQUENCE</scope>
</reference>
<dbReference type="AlphaFoldDB" id="W9SC69"/>
<accession>W9SC69</accession>
<protein>
    <submittedName>
        <fullName evidence="2">Putative acetyltransferase NSI</fullName>
    </submittedName>
</protein>
<dbReference type="PROSITE" id="PS51186">
    <property type="entry name" value="GNAT"/>
    <property type="match status" value="1"/>
</dbReference>
<dbReference type="EMBL" id="KE345934">
    <property type="protein sequence ID" value="EXC21098.1"/>
    <property type="molecule type" value="Genomic_DNA"/>
</dbReference>
<sequence>MEFGAASITITMHIADTSPCKTMELKWIKTTPKTLTRYNQNPFSSSPPQPSSFPVFISTKRSQINPDDLHRLYRTCDLSGHRFPASDDIAEAQKLRIALSRSAFVVSVFCKPARYAESSVRKPESLLQRVVEPLSPYNGELVGFGRAVSDMALTASIYDVMVAPSLRGLGIGKMIVQRILRMLTSRDIYDIAALCSENERPFFEACGFGDDILRSTTMMYTRTVSASSEVNQMAKRAGRKLLLIPPPKTPLRVPLDPDKQ</sequence>
<evidence type="ECO:0000313" key="2">
    <source>
        <dbReference type="EMBL" id="EXC21098.1"/>
    </source>
</evidence>
<dbReference type="Gene3D" id="3.40.630.30">
    <property type="match status" value="1"/>
</dbReference>
<dbReference type="PANTHER" id="PTHR13355:SF15">
    <property type="entry name" value="GCN5-RELATED N-ACETYLTRANSFERASE 3, CHLOROPLASTIC"/>
    <property type="match status" value="1"/>
</dbReference>
<name>W9SC69_9ROSA</name>
<feature type="domain" description="N-acetyltransferase" evidence="1">
    <location>
        <begin position="71"/>
        <end position="238"/>
    </location>
</feature>
<dbReference type="InterPro" id="IPR000182">
    <property type="entry name" value="GNAT_dom"/>
</dbReference>
<dbReference type="GO" id="GO:0008080">
    <property type="term" value="F:N-acetyltransferase activity"/>
    <property type="evidence" value="ECO:0007669"/>
    <property type="project" value="TreeGrafter"/>
</dbReference>
<keyword evidence="3" id="KW-1185">Reference proteome</keyword>
<dbReference type="InterPro" id="IPR039143">
    <property type="entry name" value="GNPNAT1-like"/>
</dbReference>
<dbReference type="InterPro" id="IPR016181">
    <property type="entry name" value="Acyl_CoA_acyltransferase"/>
</dbReference>
<keyword evidence="2" id="KW-0808">Transferase</keyword>
<dbReference type="STRING" id="981085.W9SC69"/>
<organism evidence="2 3">
    <name type="scientific">Morus notabilis</name>
    <dbReference type="NCBI Taxonomy" id="981085"/>
    <lineage>
        <taxon>Eukaryota</taxon>
        <taxon>Viridiplantae</taxon>
        <taxon>Streptophyta</taxon>
        <taxon>Embryophyta</taxon>
        <taxon>Tracheophyta</taxon>
        <taxon>Spermatophyta</taxon>
        <taxon>Magnoliopsida</taxon>
        <taxon>eudicotyledons</taxon>
        <taxon>Gunneridae</taxon>
        <taxon>Pentapetalae</taxon>
        <taxon>rosids</taxon>
        <taxon>fabids</taxon>
        <taxon>Rosales</taxon>
        <taxon>Moraceae</taxon>
        <taxon>Moreae</taxon>
        <taxon>Morus</taxon>
    </lineage>
</organism>
<dbReference type="GO" id="GO:0006048">
    <property type="term" value="P:UDP-N-acetylglucosamine biosynthetic process"/>
    <property type="evidence" value="ECO:0007669"/>
    <property type="project" value="UniProtKB-UniPathway"/>
</dbReference>
<dbReference type="UniPathway" id="UPA00113">
    <property type="reaction ID" value="UER00529"/>
</dbReference>
<dbReference type="OrthoDB" id="2744543at2759"/>
<dbReference type="PANTHER" id="PTHR13355">
    <property type="entry name" value="GLUCOSAMINE 6-PHOSPHATE N-ACETYLTRANSFERASE"/>
    <property type="match status" value="1"/>
</dbReference>
<dbReference type="SUPFAM" id="SSF55729">
    <property type="entry name" value="Acyl-CoA N-acyltransferases (Nat)"/>
    <property type="match status" value="1"/>
</dbReference>
<dbReference type="CDD" id="cd04301">
    <property type="entry name" value="NAT_SF"/>
    <property type="match status" value="1"/>
</dbReference>
<dbReference type="Pfam" id="PF00583">
    <property type="entry name" value="Acetyltransf_1"/>
    <property type="match status" value="1"/>
</dbReference>
<dbReference type="KEGG" id="mnt:21400130"/>
<evidence type="ECO:0000259" key="1">
    <source>
        <dbReference type="PROSITE" id="PS51186"/>
    </source>
</evidence>
<dbReference type="eggNOG" id="ENOG502RXWT">
    <property type="taxonomic scope" value="Eukaryota"/>
</dbReference>
<proteinExistence type="predicted"/>
<dbReference type="Proteomes" id="UP000030645">
    <property type="component" value="Unassembled WGS sequence"/>
</dbReference>
<gene>
    <name evidence="2" type="ORF">L484_017110</name>
</gene>